<gene>
    <name evidence="9" type="ORF">ABID24_000407</name>
</gene>
<evidence type="ECO:0000313" key="9">
    <source>
        <dbReference type="EMBL" id="MET3749184.1"/>
    </source>
</evidence>
<feature type="transmembrane region" description="Helical" evidence="7">
    <location>
        <begin position="67"/>
        <end position="93"/>
    </location>
</feature>
<keyword evidence="10" id="KW-1185">Reference proteome</keyword>
<name>A0ABV2LYB0_9FIRM</name>
<dbReference type="Proteomes" id="UP001549106">
    <property type="component" value="Unassembled WGS sequence"/>
</dbReference>
<dbReference type="PANTHER" id="PTHR43744:SF12">
    <property type="entry name" value="ABC TRANSPORTER PERMEASE PROTEIN MG189-RELATED"/>
    <property type="match status" value="1"/>
</dbReference>
<accession>A0ABV2LYB0</accession>
<feature type="transmembrane region" description="Helical" evidence="7">
    <location>
        <begin position="236"/>
        <end position="257"/>
    </location>
</feature>
<protein>
    <submittedName>
        <fullName evidence="9">Multiple sugar transport system permease protein</fullName>
    </submittedName>
</protein>
<dbReference type="PANTHER" id="PTHR43744">
    <property type="entry name" value="ABC TRANSPORTER PERMEASE PROTEIN MG189-RELATED-RELATED"/>
    <property type="match status" value="1"/>
</dbReference>
<evidence type="ECO:0000256" key="5">
    <source>
        <dbReference type="ARBA" id="ARBA00022989"/>
    </source>
</evidence>
<dbReference type="PROSITE" id="PS50928">
    <property type="entry name" value="ABC_TM1"/>
    <property type="match status" value="1"/>
</dbReference>
<dbReference type="RefSeq" id="WP_022066759.1">
    <property type="nucleotide sequence ID" value="NZ_BAABXP010000003.1"/>
</dbReference>
<feature type="transmembrane region" description="Helical" evidence="7">
    <location>
        <begin position="178"/>
        <end position="203"/>
    </location>
</feature>
<feature type="transmembrane region" description="Helical" evidence="7">
    <location>
        <begin position="105"/>
        <end position="127"/>
    </location>
</feature>
<evidence type="ECO:0000256" key="7">
    <source>
        <dbReference type="RuleBase" id="RU363032"/>
    </source>
</evidence>
<evidence type="ECO:0000256" key="4">
    <source>
        <dbReference type="ARBA" id="ARBA00022692"/>
    </source>
</evidence>
<feature type="transmembrane region" description="Helical" evidence="7">
    <location>
        <begin position="133"/>
        <end position="157"/>
    </location>
</feature>
<evidence type="ECO:0000256" key="3">
    <source>
        <dbReference type="ARBA" id="ARBA00022475"/>
    </source>
</evidence>
<keyword evidence="5 7" id="KW-1133">Transmembrane helix</keyword>
<keyword evidence="9" id="KW-0762">Sugar transport</keyword>
<evidence type="ECO:0000256" key="1">
    <source>
        <dbReference type="ARBA" id="ARBA00004651"/>
    </source>
</evidence>
<proteinExistence type="inferred from homology"/>
<keyword evidence="6 7" id="KW-0472">Membrane</keyword>
<comment type="similarity">
    <text evidence="7">Belongs to the binding-protein-dependent transport system permease family.</text>
</comment>
<sequence length="271" mass="30526">MTRNKKIIVYILLALGAFIMIVPFGWMLIVAFTKPDITYQMTLENIISSLSLNNFRTLFSEYNMPRYVLNSVIVSVISTAGQILLCAMSGFVFARIDFKHKEKIFILYLATMMIPVQATVIPQYILINKMGLINTYVGLFLPGIFNAFGTFLMRQYFMGIPKALEEAACLDGAGYVRIFFQIMLPLAKTGIAVLAVTSFMGAWNDFLWPLLVASDEAHTTLPLFLSQLQGRWYVDWSVLMGATLISVLPILAVYLFAQKYFIEGVQNTGIK</sequence>
<keyword evidence="3" id="KW-1003">Cell membrane</keyword>
<dbReference type="InterPro" id="IPR000515">
    <property type="entry name" value="MetI-like"/>
</dbReference>
<comment type="subcellular location">
    <subcellularLocation>
        <location evidence="1 7">Cell membrane</location>
        <topology evidence="1 7">Multi-pass membrane protein</topology>
    </subcellularLocation>
</comment>
<evidence type="ECO:0000259" key="8">
    <source>
        <dbReference type="PROSITE" id="PS50928"/>
    </source>
</evidence>
<dbReference type="CDD" id="cd06261">
    <property type="entry name" value="TM_PBP2"/>
    <property type="match status" value="1"/>
</dbReference>
<keyword evidence="2 7" id="KW-0813">Transport</keyword>
<feature type="domain" description="ABC transmembrane type-1" evidence="8">
    <location>
        <begin position="68"/>
        <end position="257"/>
    </location>
</feature>
<evidence type="ECO:0000256" key="6">
    <source>
        <dbReference type="ARBA" id="ARBA00023136"/>
    </source>
</evidence>
<organism evidence="9 10">
    <name type="scientific">Blautia caecimuris</name>
    <dbReference type="NCBI Taxonomy" id="1796615"/>
    <lineage>
        <taxon>Bacteria</taxon>
        <taxon>Bacillati</taxon>
        <taxon>Bacillota</taxon>
        <taxon>Clostridia</taxon>
        <taxon>Lachnospirales</taxon>
        <taxon>Lachnospiraceae</taxon>
        <taxon>Blautia</taxon>
    </lineage>
</organism>
<dbReference type="Pfam" id="PF00528">
    <property type="entry name" value="BPD_transp_1"/>
    <property type="match status" value="1"/>
</dbReference>
<dbReference type="Gene3D" id="1.10.3720.10">
    <property type="entry name" value="MetI-like"/>
    <property type="match status" value="1"/>
</dbReference>
<evidence type="ECO:0000313" key="10">
    <source>
        <dbReference type="Proteomes" id="UP001549106"/>
    </source>
</evidence>
<keyword evidence="4 7" id="KW-0812">Transmembrane</keyword>
<dbReference type="SUPFAM" id="SSF161098">
    <property type="entry name" value="MetI-like"/>
    <property type="match status" value="1"/>
</dbReference>
<reference evidence="9 10" key="1">
    <citation type="submission" date="2024-06" db="EMBL/GenBank/DDBJ databases">
        <title>Genomic Encyclopedia of Type Strains, Phase IV (KMG-IV): sequencing the most valuable type-strain genomes for metagenomic binning, comparative biology and taxonomic classification.</title>
        <authorList>
            <person name="Goeker M."/>
        </authorList>
    </citation>
    <scope>NUCLEOTIDE SEQUENCE [LARGE SCALE GENOMIC DNA]</scope>
    <source>
        <strain evidence="9 10">DSM 29492</strain>
    </source>
</reference>
<comment type="caution">
    <text evidence="9">The sequence shown here is derived from an EMBL/GenBank/DDBJ whole genome shotgun (WGS) entry which is preliminary data.</text>
</comment>
<evidence type="ECO:0000256" key="2">
    <source>
        <dbReference type="ARBA" id="ARBA00022448"/>
    </source>
</evidence>
<feature type="transmembrane region" description="Helical" evidence="7">
    <location>
        <begin position="7"/>
        <end position="32"/>
    </location>
</feature>
<dbReference type="EMBL" id="JBEPMJ010000002">
    <property type="protein sequence ID" value="MET3749184.1"/>
    <property type="molecule type" value="Genomic_DNA"/>
</dbReference>
<dbReference type="InterPro" id="IPR035906">
    <property type="entry name" value="MetI-like_sf"/>
</dbReference>